<organism evidence="2 3">
    <name type="scientific">Pseudomonas avellanae</name>
    <dbReference type="NCBI Taxonomy" id="46257"/>
    <lineage>
        <taxon>Bacteria</taxon>
        <taxon>Pseudomonadati</taxon>
        <taxon>Pseudomonadota</taxon>
        <taxon>Gammaproteobacteria</taxon>
        <taxon>Pseudomonadales</taxon>
        <taxon>Pseudomonadaceae</taxon>
        <taxon>Pseudomonas</taxon>
    </lineage>
</organism>
<keyword evidence="1" id="KW-1133">Transmembrane helix</keyword>
<dbReference type="Gene3D" id="2.40.70.10">
    <property type="entry name" value="Acid Proteases"/>
    <property type="match status" value="1"/>
</dbReference>
<protein>
    <submittedName>
        <fullName evidence="2">TIGR02281 family clan AA aspartic protease</fullName>
    </submittedName>
</protein>
<reference evidence="3" key="1">
    <citation type="journal article" date="2016" name="Sci. Rep.">
        <title>Genome analysis of the kiwifruit canker pathogen Pseudomonas syringae pv. actinidiae biovar 5.</title>
        <authorList>
            <person name="Fujikawa T."/>
            <person name="Sawada H."/>
        </authorList>
    </citation>
    <scope>NUCLEOTIDE SEQUENCE [LARGE SCALE GENOMIC DNA]</scope>
    <source>
        <strain evidence="3">MAFF 212061</strain>
    </source>
</reference>
<keyword evidence="1" id="KW-0472">Membrane</keyword>
<proteinExistence type="predicted"/>
<dbReference type="PROSITE" id="PS00141">
    <property type="entry name" value="ASP_PROTEASE"/>
    <property type="match status" value="1"/>
</dbReference>
<dbReference type="InterPro" id="IPR001969">
    <property type="entry name" value="Aspartic_peptidase_AS"/>
</dbReference>
<accession>A0A261WK14</accession>
<comment type="caution">
    <text evidence="2">The sequence shown here is derived from an EMBL/GenBank/DDBJ whole genome shotgun (WGS) entry which is preliminary data.</text>
</comment>
<dbReference type="GO" id="GO:0006508">
    <property type="term" value="P:proteolysis"/>
    <property type="evidence" value="ECO:0007669"/>
    <property type="project" value="UniProtKB-KW"/>
</dbReference>
<dbReference type="Pfam" id="PF13975">
    <property type="entry name" value="gag-asp_proteas"/>
    <property type="match status" value="1"/>
</dbReference>
<evidence type="ECO:0000313" key="3">
    <source>
        <dbReference type="Proteomes" id="UP000217163"/>
    </source>
</evidence>
<keyword evidence="2" id="KW-0645">Protease</keyword>
<dbReference type="Proteomes" id="UP000217163">
    <property type="component" value="Unassembled WGS sequence"/>
</dbReference>
<feature type="transmembrane region" description="Helical" evidence="1">
    <location>
        <begin position="17"/>
        <end position="35"/>
    </location>
</feature>
<dbReference type="InterPro" id="IPR011969">
    <property type="entry name" value="Clan_AA_Asp_peptidase_C"/>
</dbReference>
<keyword evidence="2" id="KW-0378">Hydrolase</keyword>
<dbReference type="InterPro" id="IPR034122">
    <property type="entry name" value="Retropepsin-like_bacterial"/>
</dbReference>
<keyword evidence="1" id="KW-0812">Transmembrane</keyword>
<dbReference type="AlphaFoldDB" id="A0A261WK14"/>
<gene>
    <name evidence="2" type="ORF">CFN58_13020</name>
</gene>
<sequence length="154" mass="16582">MSQSENQPQPGKRAGKVLMIVAWAAGLFLATRFFGGWEDKQQNPNAVVSSQHGDGYIEVQLAGNRQGHFVSTGQINGRTVEFMIDTGATDVAIPGDMADSLGLKRGLPVTVSTANGNSQGFRTTLDRLQLGMSAMKQLEFTQRGGNLLLRQSTK</sequence>
<name>A0A261WK14_9PSED</name>
<evidence type="ECO:0000313" key="2">
    <source>
        <dbReference type="EMBL" id="OZI86233.1"/>
    </source>
</evidence>
<dbReference type="EMBL" id="NKQU01000560">
    <property type="protein sequence ID" value="OZI86233.1"/>
    <property type="molecule type" value="Genomic_DNA"/>
</dbReference>
<dbReference type="SUPFAM" id="SSF50630">
    <property type="entry name" value="Acid proteases"/>
    <property type="match status" value="1"/>
</dbReference>
<evidence type="ECO:0000256" key="1">
    <source>
        <dbReference type="SAM" id="Phobius"/>
    </source>
</evidence>
<dbReference type="GO" id="GO:0004190">
    <property type="term" value="F:aspartic-type endopeptidase activity"/>
    <property type="evidence" value="ECO:0007669"/>
    <property type="project" value="InterPro"/>
</dbReference>
<dbReference type="NCBIfam" id="TIGR02281">
    <property type="entry name" value="clan_AA_DTGA"/>
    <property type="match status" value="1"/>
</dbReference>
<dbReference type="InterPro" id="IPR021109">
    <property type="entry name" value="Peptidase_aspartic_dom_sf"/>
</dbReference>
<dbReference type="CDD" id="cd05483">
    <property type="entry name" value="retropepsin_like_bacteria"/>
    <property type="match status" value="1"/>
</dbReference>